<evidence type="ECO:0000313" key="3">
    <source>
        <dbReference type="EMBL" id="QWF71353.1"/>
    </source>
</evidence>
<evidence type="ECO:0000313" key="2">
    <source>
        <dbReference type="EMBL" id="QWF69469.1"/>
    </source>
</evidence>
<dbReference type="AlphaFoldDB" id="A0A975R8S1"/>
<dbReference type="KEGG" id="mpad:KEF85_02370"/>
<reference evidence="2" key="1">
    <citation type="submission" date="2021-04" db="EMBL/GenBank/DDBJ databases">
        <title>Draft genome sequence data of methanotrophic Methylovulum sp. strain S1L and Methylomonas sp. strain S2AM isolated from boreal lake water columns.</title>
        <authorList>
            <person name="Rissanen A.J."/>
            <person name="Mangayil R."/>
            <person name="Svenning M.M."/>
            <person name="Khanongnuch R."/>
        </authorList>
    </citation>
    <scope>NUCLEOTIDE SEQUENCE</scope>
    <source>
        <strain evidence="2">S2AM</strain>
    </source>
</reference>
<organism evidence="2 4">
    <name type="scientific">Methylomonas paludis</name>
    <dbReference type="NCBI Taxonomy" id="1173101"/>
    <lineage>
        <taxon>Bacteria</taxon>
        <taxon>Pseudomonadati</taxon>
        <taxon>Pseudomonadota</taxon>
        <taxon>Gammaproteobacteria</taxon>
        <taxon>Methylococcales</taxon>
        <taxon>Methylococcaceae</taxon>
        <taxon>Methylomonas</taxon>
    </lineage>
</organism>
<dbReference type="RefSeq" id="WP_215579471.1">
    <property type="nucleotide sequence ID" value="NZ_CP073754.1"/>
</dbReference>
<sequence length="76" mass="8565">MISPHFPALEHDDYSAVLLPGMLAELLEKAQRVDELTQTVELKSEVIASLKQRIELLEEALRLSKVKRFAPSPARP</sequence>
<dbReference type="EMBL" id="CP073754">
    <property type="protein sequence ID" value="QWF71353.1"/>
    <property type="molecule type" value="Genomic_DNA"/>
</dbReference>
<keyword evidence="4" id="KW-1185">Reference proteome</keyword>
<gene>
    <name evidence="3" type="ORF">KEF85_02370</name>
    <name evidence="2" type="ORF">KEF85_08740</name>
</gene>
<evidence type="ECO:0000256" key="1">
    <source>
        <dbReference type="SAM" id="Coils"/>
    </source>
</evidence>
<evidence type="ECO:0000313" key="4">
    <source>
        <dbReference type="Proteomes" id="UP000676649"/>
    </source>
</evidence>
<name>A0A975R8S1_9GAMM</name>
<keyword evidence="1" id="KW-0175">Coiled coil</keyword>
<feature type="coiled-coil region" evidence="1">
    <location>
        <begin position="33"/>
        <end position="67"/>
    </location>
</feature>
<dbReference type="KEGG" id="mpad:KEF85_08740"/>
<proteinExistence type="predicted"/>
<accession>A0A975R8S1</accession>
<dbReference type="EMBL" id="CP073754">
    <property type="protein sequence ID" value="QWF69469.1"/>
    <property type="molecule type" value="Genomic_DNA"/>
</dbReference>
<protein>
    <submittedName>
        <fullName evidence="2">Uncharacterized protein</fullName>
    </submittedName>
</protein>
<dbReference type="Proteomes" id="UP000676649">
    <property type="component" value="Chromosome"/>
</dbReference>